<gene>
    <name evidence="2" type="ORF">AMTR_s00085p00084190</name>
</gene>
<evidence type="ECO:0000256" key="1">
    <source>
        <dbReference type="SAM" id="MobiDB-lite"/>
    </source>
</evidence>
<accession>W1P531</accession>
<reference evidence="3" key="1">
    <citation type="journal article" date="2013" name="Science">
        <title>The Amborella genome and the evolution of flowering plants.</title>
        <authorList>
            <consortium name="Amborella Genome Project"/>
        </authorList>
    </citation>
    <scope>NUCLEOTIDE SEQUENCE [LARGE SCALE GENOMIC DNA]</scope>
</reference>
<dbReference type="Gramene" id="ERN02671">
    <property type="protein sequence ID" value="ERN02671"/>
    <property type="gene ID" value="AMTR_s00085p00084190"/>
</dbReference>
<proteinExistence type="predicted"/>
<dbReference type="Proteomes" id="UP000017836">
    <property type="component" value="Unassembled WGS sequence"/>
</dbReference>
<keyword evidence="3" id="KW-1185">Reference proteome</keyword>
<protein>
    <submittedName>
        <fullName evidence="2">Uncharacterized protein</fullName>
    </submittedName>
</protein>
<name>W1P531_AMBTC</name>
<dbReference type="HOGENOM" id="CLU_2029818_0_0_1"/>
<dbReference type="AlphaFoldDB" id="W1P531"/>
<evidence type="ECO:0000313" key="2">
    <source>
        <dbReference type="EMBL" id="ERN02671.1"/>
    </source>
</evidence>
<feature type="region of interest" description="Disordered" evidence="1">
    <location>
        <begin position="40"/>
        <end position="65"/>
    </location>
</feature>
<organism evidence="2 3">
    <name type="scientific">Amborella trichopoda</name>
    <dbReference type="NCBI Taxonomy" id="13333"/>
    <lineage>
        <taxon>Eukaryota</taxon>
        <taxon>Viridiplantae</taxon>
        <taxon>Streptophyta</taxon>
        <taxon>Embryophyta</taxon>
        <taxon>Tracheophyta</taxon>
        <taxon>Spermatophyta</taxon>
        <taxon>Magnoliopsida</taxon>
        <taxon>Amborellales</taxon>
        <taxon>Amborellaceae</taxon>
        <taxon>Amborella</taxon>
    </lineage>
</organism>
<evidence type="ECO:0000313" key="3">
    <source>
        <dbReference type="Proteomes" id="UP000017836"/>
    </source>
</evidence>
<sequence length="122" mass="12930">MVGPAQALYGGPSRGAHGAGSIVEGCGATSSYDVENVTPGLSNMRGAHSRSMRPMRPMAKGDSFVSRHKSQQLTLKGMINGARDLIARGIGKWWYNSALHFNAANSPFHSSMIAEIGKQDLG</sequence>
<dbReference type="EMBL" id="KI394487">
    <property type="protein sequence ID" value="ERN02671.1"/>
    <property type="molecule type" value="Genomic_DNA"/>
</dbReference>